<gene>
    <name evidence="2" type="ORF">OD750_020395</name>
</gene>
<proteinExistence type="predicted"/>
<dbReference type="RefSeq" id="WP_263540850.1">
    <property type="nucleotide sequence ID" value="NZ_JAOVZO020000019.1"/>
</dbReference>
<dbReference type="EMBL" id="JAOVZO020000019">
    <property type="protein sequence ID" value="MDC8014912.1"/>
    <property type="molecule type" value="Genomic_DNA"/>
</dbReference>
<evidence type="ECO:0008006" key="4">
    <source>
        <dbReference type="Google" id="ProtNLM"/>
    </source>
</evidence>
<evidence type="ECO:0000313" key="3">
    <source>
        <dbReference type="Proteomes" id="UP001139971"/>
    </source>
</evidence>
<keyword evidence="1" id="KW-0732">Signal</keyword>
<dbReference type="Proteomes" id="UP001139971">
    <property type="component" value="Unassembled WGS sequence"/>
</dbReference>
<reference evidence="2" key="1">
    <citation type="submission" date="2023-02" db="EMBL/GenBank/DDBJ databases">
        <title>Tahibacter soli sp. nov. isolated from soil.</title>
        <authorList>
            <person name="Baek J.H."/>
            <person name="Lee J.K."/>
            <person name="Choi D.G."/>
            <person name="Jeon C.O."/>
        </authorList>
    </citation>
    <scope>NUCLEOTIDE SEQUENCE</scope>
    <source>
        <strain evidence="2">BL</strain>
    </source>
</reference>
<evidence type="ECO:0000256" key="1">
    <source>
        <dbReference type="SAM" id="SignalP"/>
    </source>
</evidence>
<sequence length="167" mass="18113">MRKFLQIAMIGVLSTFALAACDKKEEEKAAAPVAVEVKMPTDPNNTQAWKAYLVDVVKRNMAGVTSGRPYMYFVPGGDSQEAQDQRINQLQNVQVVVARTVLPGNMVAFGGPDSKLTGDLILDAFKDAKAGAFKDVVVLFIGATADQQRVQDALAPTSAVYRFVEMK</sequence>
<dbReference type="PROSITE" id="PS51257">
    <property type="entry name" value="PROKAR_LIPOPROTEIN"/>
    <property type="match status" value="1"/>
</dbReference>
<comment type="caution">
    <text evidence="2">The sequence shown here is derived from an EMBL/GenBank/DDBJ whole genome shotgun (WGS) entry which is preliminary data.</text>
</comment>
<accession>A0A9X3YNG6</accession>
<organism evidence="2 3">
    <name type="scientific">Tahibacter soli</name>
    <dbReference type="NCBI Taxonomy" id="2983605"/>
    <lineage>
        <taxon>Bacteria</taxon>
        <taxon>Pseudomonadati</taxon>
        <taxon>Pseudomonadota</taxon>
        <taxon>Gammaproteobacteria</taxon>
        <taxon>Lysobacterales</taxon>
        <taxon>Rhodanobacteraceae</taxon>
        <taxon>Tahibacter</taxon>
    </lineage>
</organism>
<feature type="chain" id="PRO_5040945309" description="DUF4252 domain-containing protein" evidence="1">
    <location>
        <begin position="20"/>
        <end position="167"/>
    </location>
</feature>
<feature type="signal peptide" evidence="1">
    <location>
        <begin position="1"/>
        <end position="19"/>
    </location>
</feature>
<keyword evidence="3" id="KW-1185">Reference proteome</keyword>
<name>A0A9X3YNG6_9GAMM</name>
<dbReference type="AlphaFoldDB" id="A0A9X3YNG6"/>
<evidence type="ECO:0000313" key="2">
    <source>
        <dbReference type="EMBL" id="MDC8014912.1"/>
    </source>
</evidence>
<protein>
    <recommendedName>
        <fullName evidence="4">DUF4252 domain-containing protein</fullName>
    </recommendedName>
</protein>